<accession>A0A835Z9N4</accession>
<dbReference type="InterPro" id="IPR036866">
    <property type="entry name" value="RibonucZ/Hydroxyglut_hydro"/>
</dbReference>
<dbReference type="Gene3D" id="3.60.15.10">
    <property type="entry name" value="Ribonuclease Z/Hydroxyacylglutathione hydrolase-like"/>
    <property type="match status" value="1"/>
</dbReference>
<dbReference type="EMBL" id="JAFCMP010000057">
    <property type="protein sequence ID" value="KAG5189151.1"/>
    <property type="molecule type" value="Genomic_DNA"/>
</dbReference>
<dbReference type="PANTHER" id="PTHR36142:SF2">
    <property type="entry name" value="METALLO-HYDROLASE_OXIDOREDUCTASE SUPERFAMILY PROTEIN"/>
    <property type="match status" value="1"/>
</dbReference>
<dbReference type="AlphaFoldDB" id="A0A835Z9N4"/>
<reference evidence="1" key="1">
    <citation type="submission" date="2021-02" db="EMBL/GenBank/DDBJ databases">
        <title>First Annotated Genome of the Yellow-green Alga Tribonema minus.</title>
        <authorList>
            <person name="Mahan K.M."/>
        </authorList>
    </citation>
    <scope>NUCLEOTIDE SEQUENCE</scope>
    <source>
        <strain evidence="1">UTEX B ZZ1240</strain>
    </source>
</reference>
<dbReference type="OrthoDB" id="332863at2759"/>
<evidence type="ECO:0000313" key="1">
    <source>
        <dbReference type="EMBL" id="KAG5189151.1"/>
    </source>
</evidence>
<evidence type="ECO:0000313" key="2">
    <source>
        <dbReference type="Proteomes" id="UP000664859"/>
    </source>
</evidence>
<name>A0A835Z9N4_9STRA</name>
<proteinExistence type="predicted"/>
<dbReference type="SUPFAM" id="SSF56281">
    <property type="entry name" value="Metallo-hydrolase/oxidoreductase"/>
    <property type="match status" value="1"/>
</dbReference>
<dbReference type="Proteomes" id="UP000664859">
    <property type="component" value="Unassembled WGS sequence"/>
</dbReference>
<dbReference type="PANTHER" id="PTHR36142">
    <property type="entry name" value="METALLO-HYDROLASE/OXIDOREDUCTASE SUPERFAMILY PROTEIN"/>
    <property type="match status" value="1"/>
</dbReference>
<gene>
    <name evidence="1" type="ORF">JKP88DRAFT_243402</name>
</gene>
<organism evidence="1 2">
    <name type="scientific">Tribonema minus</name>
    <dbReference type="NCBI Taxonomy" id="303371"/>
    <lineage>
        <taxon>Eukaryota</taxon>
        <taxon>Sar</taxon>
        <taxon>Stramenopiles</taxon>
        <taxon>Ochrophyta</taxon>
        <taxon>PX clade</taxon>
        <taxon>Xanthophyceae</taxon>
        <taxon>Tribonematales</taxon>
        <taxon>Tribonemataceae</taxon>
        <taxon>Tribonema</taxon>
    </lineage>
</organism>
<protein>
    <submittedName>
        <fullName evidence="1">Beta-lactamase superfamily domain-containing protein</fullName>
    </submittedName>
</protein>
<dbReference type="Pfam" id="PF13483">
    <property type="entry name" value="Lactamase_B_3"/>
    <property type="match status" value="1"/>
</dbReference>
<keyword evidence="2" id="KW-1185">Reference proteome</keyword>
<comment type="caution">
    <text evidence="1">The sequence shown here is derived from an EMBL/GenBank/DDBJ whole genome shotgun (WGS) entry which is preliminary data.</text>
</comment>
<sequence length="277" mass="30496">MQTLHASETGEPSVTWFEGNSWLWTIGGVTFLVDPIFDTLDFGMPYFYKADKRVFSDYRALTERMAQEAEHIVITQGLPDHCCEKTLPRLAKLMKPTARVIAPPSAKDIVSRFFPDDRVTYAKPGDKVVLKGSGGEVELAVMPGSVVGPPWQAPENAYLARPRGATDGGVFYEPHCMWSEDAMRSVRADAIVTPTYGQRMGPEALHYTILNSGERAVELAKTVGARRIISYNNVDQESTGVLNLIVTRTGDAEEFARLAAKAGIEYVQVQPGTRVAL</sequence>